<dbReference type="GO" id="GO:0016853">
    <property type="term" value="F:isomerase activity"/>
    <property type="evidence" value="ECO:0007669"/>
    <property type="project" value="UniProtKB-KW"/>
</dbReference>
<evidence type="ECO:0000313" key="2">
    <source>
        <dbReference type="EMBL" id="SHJ56046.1"/>
    </source>
</evidence>
<dbReference type="Pfam" id="PF01261">
    <property type="entry name" value="AP_endonuc_2"/>
    <property type="match status" value="1"/>
</dbReference>
<evidence type="ECO:0000313" key="3">
    <source>
        <dbReference type="Proteomes" id="UP000183952"/>
    </source>
</evidence>
<dbReference type="STRING" id="1121331.SAMN02745248_00401"/>
<dbReference type="EMBL" id="FRAD01000004">
    <property type="protein sequence ID" value="SHJ56046.1"/>
    <property type="molecule type" value="Genomic_DNA"/>
</dbReference>
<dbReference type="InterPro" id="IPR013022">
    <property type="entry name" value="Xyl_isomerase-like_TIM-brl"/>
</dbReference>
<evidence type="ECO:0000259" key="1">
    <source>
        <dbReference type="Pfam" id="PF01261"/>
    </source>
</evidence>
<accession>A0A1M6KAS5</accession>
<organism evidence="2 3">
    <name type="scientific">Hathewaya proteolytica DSM 3090</name>
    <dbReference type="NCBI Taxonomy" id="1121331"/>
    <lineage>
        <taxon>Bacteria</taxon>
        <taxon>Bacillati</taxon>
        <taxon>Bacillota</taxon>
        <taxon>Clostridia</taxon>
        <taxon>Eubacteriales</taxon>
        <taxon>Clostridiaceae</taxon>
        <taxon>Hathewaya</taxon>
    </lineage>
</organism>
<gene>
    <name evidence="2" type="ORF">SAMN02745248_00401</name>
</gene>
<keyword evidence="2" id="KW-0413">Isomerase</keyword>
<proteinExistence type="predicted"/>
<keyword evidence="3" id="KW-1185">Reference proteome</keyword>
<dbReference type="SUPFAM" id="SSF51658">
    <property type="entry name" value="Xylose isomerase-like"/>
    <property type="match status" value="1"/>
</dbReference>
<sequence length="325" mass="38530">MKTLINTSNWQGDLDRLGENCKQVEEFLINNHLDGVELIQCGDIDYKRIDKNNIVGLHLPYYPMCMDLFNDDSEGLKRTFGSEDISHRFYNGNREDLIKQYREQLQLARELKVEYVVFHVSHVLVKDCYTYKYEYSDEQVIDATIKFINDVLQGEQYDFYFLLENLWWPGLTFLNNELAEKLLKGIKYDKKGFMLDTGHLMNTNIYLKTEKEAVEYIINILKGMGTLCKYIKGVHLSVSLSGEYVQETKQKQIKFALPSSYEEYLEQYKNTYNHIFKIDHHKPFTEDHVKEIFDYINPEFLVYEFIAHDGDTLEKYIKIQNESLK</sequence>
<dbReference type="Gene3D" id="3.20.20.150">
    <property type="entry name" value="Divalent-metal-dependent TIM barrel enzymes"/>
    <property type="match status" value="1"/>
</dbReference>
<protein>
    <submittedName>
        <fullName evidence="2">Xylose isomerase-like TIM barrel</fullName>
    </submittedName>
</protein>
<dbReference type="RefSeq" id="WP_072901747.1">
    <property type="nucleotide sequence ID" value="NZ_FRAD01000004.1"/>
</dbReference>
<dbReference type="Proteomes" id="UP000183952">
    <property type="component" value="Unassembled WGS sequence"/>
</dbReference>
<feature type="domain" description="Xylose isomerase-like TIM barrel" evidence="1">
    <location>
        <begin position="94"/>
        <end position="237"/>
    </location>
</feature>
<dbReference type="InterPro" id="IPR036237">
    <property type="entry name" value="Xyl_isomerase-like_sf"/>
</dbReference>
<reference evidence="2 3" key="1">
    <citation type="submission" date="2016-11" db="EMBL/GenBank/DDBJ databases">
        <authorList>
            <person name="Jaros S."/>
            <person name="Januszkiewicz K."/>
            <person name="Wedrychowicz H."/>
        </authorList>
    </citation>
    <scope>NUCLEOTIDE SEQUENCE [LARGE SCALE GENOMIC DNA]</scope>
    <source>
        <strain evidence="2 3">DSM 3090</strain>
    </source>
</reference>
<dbReference type="AlphaFoldDB" id="A0A1M6KAS5"/>
<name>A0A1M6KAS5_9CLOT</name>